<dbReference type="InterPro" id="IPR011992">
    <property type="entry name" value="EF-hand-dom_pair"/>
</dbReference>
<dbReference type="InterPro" id="IPR002048">
    <property type="entry name" value="EF_hand_dom"/>
</dbReference>
<feature type="domain" description="EF-hand" evidence="2">
    <location>
        <begin position="122"/>
        <end position="157"/>
    </location>
</feature>
<organism evidence="3 4">
    <name type="scientific">Forsythia ovata</name>
    <dbReference type="NCBI Taxonomy" id="205694"/>
    <lineage>
        <taxon>Eukaryota</taxon>
        <taxon>Viridiplantae</taxon>
        <taxon>Streptophyta</taxon>
        <taxon>Embryophyta</taxon>
        <taxon>Tracheophyta</taxon>
        <taxon>Spermatophyta</taxon>
        <taxon>Magnoliopsida</taxon>
        <taxon>eudicotyledons</taxon>
        <taxon>Gunneridae</taxon>
        <taxon>Pentapetalae</taxon>
        <taxon>asterids</taxon>
        <taxon>lamiids</taxon>
        <taxon>Lamiales</taxon>
        <taxon>Oleaceae</taxon>
        <taxon>Forsythieae</taxon>
        <taxon>Forsythia</taxon>
    </lineage>
</organism>
<dbReference type="PANTHER" id="PTHR46311:SF5">
    <property type="entry name" value="EF-HAND DOMAIN-CONTAINING PROTEIN"/>
    <property type="match status" value="1"/>
</dbReference>
<dbReference type="PROSITE" id="PS50222">
    <property type="entry name" value="EF_HAND_2"/>
    <property type="match status" value="2"/>
</dbReference>
<evidence type="ECO:0000259" key="2">
    <source>
        <dbReference type="PROSITE" id="PS50222"/>
    </source>
</evidence>
<dbReference type="Proteomes" id="UP001604277">
    <property type="component" value="Unassembled WGS sequence"/>
</dbReference>
<dbReference type="PANTHER" id="PTHR46311">
    <property type="entry name" value="CALCIUM-BINDING PROTEIN 8-RELATED"/>
    <property type="match status" value="1"/>
</dbReference>
<dbReference type="FunFam" id="1.10.238.10:FF:000178">
    <property type="entry name" value="Calmodulin-2 A"/>
    <property type="match status" value="1"/>
</dbReference>
<dbReference type="Gene3D" id="1.10.238.10">
    <property type="entry name" value="EF-hand"/>
    <property type="match status" value="2"/>
</dbReference>
<protein>
    <submittedName>
        <fullName evidence="3">Calcium-binding protein CML17</fullName>
    </submittedName>
</protein>
<feature type="domain" description="EF-hand" evidence="2">
    <location>
        <begin position="82"/>
        <end position="117"/>
    </location>
</feature>
<dbReference type="SUPFAM" id="SSF47473">
    <property type="entry name" value="EF-hand"/>
    <property type="match status" value="1"/>
</dbReference>
<dbReference type="SMART" id="SM00054">
    <property type="entry name" value="EFh"/>
    <property type="match status" value="2"/>
</dbReference>
<dbReference type="GO" id="GO:0043226">
    <property type="term" value="C:organelle"/>
    <property type="evidence" value="ECO:0007669"/>
    <property type="project" value="UniProtKB-ARBA"/>
</dbReference>
<evidence type="ECO:0000313" key="3">
    <source>
        <dbReference type="EMBL" id="KAL2509676.1"/>
    </source>
</evidence>
<gene>
    <name evidence="3" type="ORF">Fot_33323</name>
</gene>
<evidence type="ECO:0000313" key="4">
    <source>
        <dbReference type="Proteomes" id="UP001604277"/>
    </source>
</evidence>
<dbReference type="InterPro" id="IPR051111">
    <property type="entry name" value="Ca-binding_regulatory"/>
</dbReference>
<dbReference type="EMBL" id="JBFOLJ010000009">
    <property type="protein sequence ID" value="KAL2509676.1"/>
    <property type="molecule type" value="Genomic_DNA"/>
</dbReference>
<proteinExistence type="predicted"/>
<keyword evidence="1" id="KW-0677">Repeat</keyword>
<comment type="caution">
    <text evidence="3">The sequence shown here is derived from an EMBL/GenBank/DDBJ whole genome shotgun (WGS) entry which is preliminary data.</text>
</comment>
<reference evidence="4" key="1">
    <citation type="submission" date="2024-07" db="EMBL/GenBank/DDBJ databases">
        <title>Two chromosome-level genome assemblies of Korean endemic species Abeliophyllum distichum and Forsythia ovata (Oleaceae).</title>
        <authorList>
            <person name="Jang H."/>
        </authorList>
    </citation>
    <scope>NUCLEOTIDE SEQUENCE [LARGE SCALE GENOMIC DNA]</scope>
</reference>
<keyword evidence="4" id="KW-1185">Reference proteome</keyword>
<evidence type="ECO:0000256" key="1">
    <source>
        <dbReference type="ARBA" id="ARBA00022737"/>
    </source>
</evidence>
<name>A0ABD1TAC9_9LAMI</name>
<accession>A0ABD1TAC9</accession>
<dbReference type="AlphaFoldDB" id="A0ABD1TAC9"/>
<sequence length="157" mass="17831">MNINSLLNQEQSLKKIHSHQNGHPRCHPTSIQRRLMTISSNKCCHLFHLPPPLFTWDVSSVFYLSLTQLELGSLLRSLGLKPSSDKLDSLIQKADKYNNGLVEFSEFVALMVPNLLPAKSPYTDEQLRQLFRMFGRDGNRYITAVELAHSMAKLGHA</sequence>